<organism evidence="2 3">
    <name type="scientific">Monosporascus cannonballus</name>
    <dbReference type="NCBI Taxonomy" id="155416"/>
    <lineage>
        <taxon>Eukaryota</taxon>
        <taxon>Fungi</taxon>
        <taxon>Dikarya</taxon>
        <taxon>Ascomycota</taxon>
        <taxon>Pezizomycotina</taxon>
        <taxon>Sordariomycetes</taxon>
        <taxon>Xylariomycetidae</taxon>
        <taxon>Xylariales</taxon>
        <taxon>Xylariales incertae sedis</taxon>
        <taxon>Monosporascus</taxon>
    </lineage>
</organism>
<dbReference type="Proteomes" id="UP000294003">
    <property type="component" value="Unassembled WGS sequence"/>
</dbReference>
<accession>A0ABY0GYY7</accession>
<feature type="compositionally biased region" description="Polar residues" evidence="1">
    <location>
        <begin position="244"/>
        <end position="254"/>
    </location>
</feature>
<feature type="compositionally biased region" description="Polar residues" evidence="1">
    <location>
        <begin position="147"/>
        <end position="161"/>
    </location>
</feature>
<keyword evidence="3" id="KW-1185">Reference proteome</keyword>
<reference evidence="2 3" key="1">
    <citation type="submission" date="2018-06" db="EMBL/GenBank/DDBJ databases">
        <title>Complete Genomes of Monosporascus.</title>
        <authorList>
            <person name="Robinson A.J."/>
            <person name="Natvig D.O."/>
        </authorList>
    </citation>
    <scope>NUCLEOTIDE SEQUENCE [LARGE SCALE GENOMIC DNA]</scope>
    <source>
        <strain evidence="2 3">CBS 609.92</strain>
    </source>
</reference>
<protein>
    <submittedName>
        <fullName evidence="2">Uncharacterized protein</fullName>
    </submittedName>
</protein>
<feature type="region of interest" description="Disordered" evidence="1">
    <location>
        <begin position="128"/>
        <end position="161"/>
    </location>
</feature>
<evidence type="ECO:0000313" key="2">
    <source>
        <dbReference type="EMBL" id="RYO80150.1"/>
    </source>
</evidence>
<evidence type="ECO:0000313" key="3">
    <source>
        <dbReference type="Proteomes" id="UP000294003"/>
    </source>
</evidence>
<comment type="caution">
    <text evidence="2">The sequence shown here is derived from an EMBL/GenBank/DDBJ whole genome shotgun (WGS) entry which is preliminary data.</text>
</comment>
<sequence>MSSKSPGESETTSWGWPKCYTSYEIRRRPRCPQCDRRYGIFGVLDSFLPYLGCSWGNGSESCWIPGYGWGGGIRGMKRRKGCKISDHRSYAYGPGIAKGQLPDYIAGRRSTKPECACERDHRDEHTLKKSRLHVNYVPPHASDRSRSTSGDSHTSRSTWGKAPRNSNIIVVDDQFHYRLRNCGYVDSRVGEHCRPARYDHQDWELSSPPGRVLWKNTLKRRERRLRAECWDSVDEDSQPLVGSPVQSPAPQSGR</sequence>
<proteinExistence type="predicted"/>
<name>A0ABY0GYY7_9PEZI</name>
<evidence type="ECO:0000256" key="1">
    <source>
        <dbReference type="SAM" id="MobiDB-lite"/>
    </source>
</evidence>
<gene>
    <name evidence="2" type="ORF">DL762_007801</name>
</gene>
<dbReference type="EMBL" id="QJNS01000299">
    <property type="protein sequence ID" value="RYO80150.1"/>
    <property type="molecule type" value="Genomic_DNA"/>
</dbReference>
<feature type="region of interest" description="Disordered" evidence="1">
    <location>
        <begin position="233"/>
        <end position="254"/>
    </location>
</feature>